<organism evidence="1 2">
    <name type="scientific">Anisodus acutangulus</name>
    <dbReference type="NCBI Taxonomy" id="402998"/>
    <lineage>
        <taxon>Eukaryota</taxon>
        <taxon>Viridiplantae</taxon>
        <taxon>Streptophyta</taxon>
        <taxon>Embryophyta</taxon>
        <taxon>Tracheophyta</taxon>
        <taxon>Spermatophyta</taxon>
        <taxon>Magnoliopsida</taxon>
        <taxon>eudicotyledons</taxon>
        <taxon>Gunneridae</taxon>
        <taxon>Pentapetalae</taxon>
        <taxon>asterids</taxon>
        <taxon>lamiids</taxon>
        <taxon>Solanales</taxon>
        <taxon>Solanaceae</taxon>
        <taxon>Solanoideae</taxon>
        <taxon>Hyoscyameae</taxon>
        <taxon>Anisodus</taxon>
    </lineage>
</organism>
<gene>
    <name evidence="1" type="ORF">K7X08_000298</name>
</gene>
<reference evidence="2" key="1">
    <citation type="journal article" date="2023" name="Proc. Natl. Acad. Sci. U.S.A.">
        <title>Genomic and structural basis for evolution of tropane alkaloid biosynthesis.</title>
        <authorList>
            <person name="Wanga Y.-J."/>
            <person name="Taina T."/>
            <person name="Yua J.-Y."/>
            <person name="Lia J."/>
            <person name="Xua B."/>
            <person name="Chenc J."/>
            <person name="D'Auriad J.C."/>
            <person name="Huanga J.-P."/>
            <person name="Huanga S.-X."/>
        </authorList>
    </citation>
    <scope>NUCLEOTIDE SEQUENCE [LARGE SCALE GENOMIC DNA]</scope>
    <source>
        <strain evidence="2">cv. KIB-2019</strain>
    </source>
</reference>
<dbReference type="Proteomes" id="UP001152561">
    <property type="component" value="Unassembled WGS sequence"/>
</dbReference>
<keyword evidence="2" id="KW-1185">Reference proteome</keyword>
<sequence length="118" mass="12971">MVEKNVGEASAGLVILDDTPIVARRPLKKAKACHSSYVTNFESDGTSIQAPVVPPTKPIFLIKHPFEVSIESAIDLNLTKRDYGVFAAAFAKYLIEGREIPKVVNDIDDIRSRYGVLL</sequence>
<comment type="caution">
    <text evidence="1">The sequence shown here is derived from an EMBL/GenBank/DDBJ whole genome shotgun (WGS) entry which is preliminary data.</text>
</comment>
<evidence type="ECO:0000313" key="1">
    <source>
        <dbReference type="EMBL" id="KAJ8550928.1"/>
    </source>
</evidence>
<accession>A0A9Q1RAU5</accession>
<dbReference type="AlphaFoldDB" id="A0A9Q1RAU5"/>
<evidence type="ECO:0000313" key="2">
    <source>
        <dbReference type="Proteomes" id="UP001152561"/>
    </source>
</evidence>
<proteinExistence type="predicted"/>
<dbReference type="OrthoDB" id="1300832at2759"/>
<name>A0A9Q1RAU5_9SOLA</name>
<dbReference type="EMBL" id="JAJAGQ010000010">
    <property type="protein sequence ID" value="KAJ8550928.1"/>
    <property type="molecule type" value="Genomic_DNA"/>
</dbReference>
<protein>
    <submittedName>
        <fullName evidence="1">Uncharacterized protein</fullName>
    </submittedName>
</protein>